<dbReference type="InterPro" id="IPR005616">
    <property type="entry name" value="CcmH/CycL/Ccl2/NrfF_N"/>
</dbReference>
<organism evidence="9 10">
    <name type="scientific">Marinobacter halodurans</name>
    <dbReference type="NCBI Taxonomy" id="2528979"/>
    <lineage>
        <taxon>Bacteria</taxon>
        <taxon>Pseudomonadati</taxon>
        <taxon>Pseudomonadota</taxon>
        <taxon>Gammaproteobacteria</taxon>
        <taxon>Pseudomonadales</taxon>
        <taxon>Marinobacteraceae</taxon>
        <taxon>Marinobacter</taxon>
    </lineage>
</organism>
<feature type="chain" id="PRO_5045000244" description="Cytochrome c-type biogenesis protein" evidence="7">
    <location>
        <begin position="19"/>
        <end position="163"/>
    </location>
</feature>
<proteinExistence type="inferred from homology"/>
<dbReference type="Proteomes" id="UP000313645">
    <property type="component" value="Unassembled WGS sequence"/>
</dbReference>
<comment type="function">
    <text evidence="7">Possible subunit of a heme lyase.</text>
</comment>
<dbReference type="PANTHER" id="PTHR47870">
    <property type="entry name" value="CYTOCHROME C-TYPE BIOGENESIS PROTEIN CCMH"/>
    <property type="match status" value="1"/>
</dbReference>
<evidence type="ECO:0000256" key="4">
    <source>
        <dbReference type="ARBA" id="ARBA00022729"/>
    </source>
</evidence>
<reference evidence="9 10" key="1">
    <citation type="submission" date="2019-02" db="EMBL/GenBank/DDBJ databases">
        <title>Marinobacter halodurans sp. nov., a marine bacterium isolated from sea tidal flat.</title>
        <authorList>
            <person name="Yoo Y."/>
            <person name="Lee D.W."/>
            <person name="Kim B.S."/>
            <person name="Kim J.-J."/>
        </authorList>
    </citation>
    <scope>NUCLEOTIDE SEQUENCE [LARGE SCALE GENOMIC DNA]</scope>
    <source>
        <strain evidence="9 10">YJ-S3-2</strain>
    </source>
</reference>
<evidence type="ECO:0000256" key="2">
    <source>
        <dbReference type="ARBA" id="ARBA00022617"/>
    </source>
</evidence>
<dbReference type="PANTHER" id="PTHR47870:SF1">
    <property type="entry name" value="CYTOCHROME C-TYPE BIOGENESIS PROTEIN CCMH"/>
    <property type="match status" value="1"/>
</dbReference>
<evidence type="ECO:0000256" key="7">
    <source>
        <dbReference type="RuleBase" id="RU364112"/>
    </source>
</evidence>
<keyword evidence="3 7" id="KW-0479">Metal-binding</keyword>
<evidence type="ECO:0000256" key="5">
    <source>
        <dbReference type="ARBA" id="ARBA00022748"/>
    </source>
</evidence>
<name>A0ABY1ZUD4_9GAMM</name>
<keyword evidence="4 7" id="KW-0732">Signal</keyword>
<comment type="similarity">
    <text evidence="1 7">Belongs to the CcmH/CycL/Ccl2/NrfF family.</text>
</comment>
<keyword evidence="7" id="KW-1133">Transmembrane helix</keyword>
<accession>A0ABY1ZUD4</accession>
<evidence type="ECO:0000256" key="3">
    <source>
        <dbReference type="ARBA" id="ARBA00022723"/>
    </source>
</evidence>
<dbReference type="EMBL" id="SJDL01000001">
    <property type="protein sequence ID" value="TBW59407.1"/>
    <property type="molecule type" value="Genomic_DNA"/>
</dbReference>
<comment type="caution">
    <text evidence="9">The sequence shown here is derived from an EMBL/GenBank/DDBJ whole genome shotgun (WGS) entry which is preliminary data.</text>
</comment>
<dbReference type="InterPro" id="IPR051263">
    <property type="entry name" value="C-type_cytochrome_biogenesis"/>
</dbReference>
<dbReference type="Pfam" id="PF03918">
    <property type="entry name" value="CcmH"/>
    <property type="match status" value="1"/>
</dbReference>
<keyword evidence="2 7" id="KW-0349">Heme</keyword>
<dbReference type="CDD" id="cd16378">
    <property type="entry name" value="CcmH_N"/>
    <property type="match status" value="1"/>
</dbReference>
<protein>
    <recommendedName>
        <fullName evidence="7">Cytochrome c-type biogenesis protein</fullName>
    </recommendedName>
</protein>
<keyword evidence="7" id="KW-0472">Membrane</keyword>
<keyword evidence="6 7" id="KW-0408">Iron</keyword>
<evidence type="ECO:0000256" key="6">
    <source>
        <dbReference type="ARBA" id="ARBA00023004"/>
    </source>
</evidence>
<feature type="transmembrane region" description="Helical" evidence="7">
    <location>
        <begin position="102"/>
        <end position="124"/>
    </location>
</feature>
<dbReference type="InterPro" id="IPR038297">
    <property type="entry name" value="CcmH/CycL/NrfF/Ccl2_sf"/>
</dbReference>
<evidence type="ECO:0000313" key="9">
    <source>
        <dbReference type="EMBL" id="TBW59407.1"/>
    </source>
</evidence>
<gene>
    <name evidence="9" type="ORF">EZI54_00150</name>
</gene>
<evidence type="ECO:0000259" key="8">
    <source>
        <dbReference type="Pfam" id="PF03918"/>
    </source>
</evidence>
<dbReference type="Gene3D" id="1.10.8.640">
    <property type="entry name" value="Cytochrome C biogenesis protein"/>
    <property type="match status" value="1"/>
</dbReference>
<keyword evidence="7" id="KW-0812">Transmembrane</keyword>
<evidence type="ECO:0000313" key="10">
    <source>
        <dbReference type="Proteomes" id="UP000313645"/>
    </source>
</evidence>
<feature type="domain" description="CcmH/CycL/Ccl2/NrfF N-terminal" evidence="8">
    <location>
        <begin position="7"/>
        <end position="149"/>
    </location>
</feature>
<keyword evidence="10" id="KW-1185">Reference proteome</keyword>
<keyword evidence="5" id="KW-0201">Cytochrome c-type biogenesis</keyword>
<sequence length="163" mass="18262">MRTIGLVLLILLSSVAHAAGDTYPFDNDADRNRFETLTRELRCPKCQNQSIADSHAPIAADMRAEVHRLVQQGESNDAIMAAMTSRFGEFVRYRPELERRTLLLWFTPLVVVVVGIAAVVILVIRSRRSARIGEPVLSEADRARLDRLLDADESPRDTSSHHS</sequence>
<evidence type="ECO:0000256" key="1">
    <source>
        <dbReference type="ARBA" id="ARBA00010342"/>
    </source>
</evidence>
<dbReference type="RefSeq" id="WP_131477834.1">
    <property type="nucleotide sequence ID" value="NZ_SJDL01000001.1"/>
</dbReference>
<feature type="signal peptide" evidence="7">
    <location>
        <begin position="1"/>
        <end position="18"/>
    </location>
</feature>